<evidence type="ECO:0000256" key="1">
    <source>
        <dbReference type="ARBA" id="ARBA00008655"/>
    </source>
</evidence>
<gene>
    <name evidence="6" type="ORF">MHBO_002181</name>
</gene>
<keyword evidence="7" id="KW-1185">Reference proteome</keyword>
<comment type="similarity">
    <text evidence="1">Belongs to the 1-acyl-sn-glycerol-3-phosphate acyltransferase family.</text>
</comment>
<dbReference type="PANTHER" id="PTHR10983:SF24">
    <property type="entry name" value="1-ACYLGLYCEROL-3-PHOSPHATE O-ACYLTRANSFERASE 3, ISOFORM E-RELATED"/>
    <property type="match status" value="1"/>
</dbReference>
<keyword evidence="4" id="KW-0812">Transmembrane</keyword>
<keyword evidence="3" id="KW-0012">Acyltransferase</keyword>
<keyword evidence="2" id="KW-0808">Transferase</keyword>
<accession>A0ABV2ALH8</accession>
<dbReference type="InterPro" id="IPR032098">
    <property type="entry name" value="Acyltransf_C"/>
</dbReference>
<keyword evidence="4" id="KW-0472">Membrane</keyword>
<keyword evidence="4" id="KW-1133">Transmembrane helix</keyword>
<dbReference type="InterPro" id="IPR002123">
    <property type="entry name" value="Plipid/glycerol_acylTrfase"/>
</dbReference>
<feature type="transmembrane region" description="Helical" evidence="4">
    <location>
        <begin position="312"/>
        <end position="332"/>
    </location>
</feature>
<dbReference type="SUPFAM" id="SSF69593">
    <property type="entry name" value="Glycerol-3-phosphate (1)-acyltransferase"/>
    <property type="match status" value="1"/>
</dbReference>
<comment type="caution">
    <text evidence="6">The sequence shown here is derived from an EMBL/GenBank/DDBJ whole genome shotgun (WGS) entry which is preliminary data.</text>
</comment>
<feature type="transmembrane region" description="Helical" evidence="4">
    <location>
        <begin position="62"/>
        <end position="81"/>
    </location>
</feature>
<dbReference type="SMART" id="SM00563">
    <property type="entry name" value="PlsC"/>
    <property type="match status" value="1"/>
</dbReference>
<evidence type="ECO:0000256" key="2">
    <source>
        <dbReference type="ARBA" id="ARBA00022679"/>
    </source>
</evidence>
<dbReference type="Pfam" id="PF16076">
    <property type="entry name" value="Acyltransf_C"/>
    <property type="match status" value="1"/>
</dbReference>
<dbReference type="Pfam" id="PF01553">
    <property type="entry name" value="Acyltransferase"/>
    <property type="match status" value="1"/>
</dbReference>
<name>A0ABV2ALH8_9EUKA</name>
<feature type="domain" description="Phospholipid/glycerol acyltransferase" evidence="5">
    <location>
        <begin position="92"/>
        <end position="215"/>
    </location>
</feature>
<feature type="transmembrane region" description="Helical" evidence="4">
    <location>
        <begin position="338"/>
        <end position="357"/>
    </location>
</feature>
<evidence type="ECO:0000313" key="7">
    <source>
        <dbReference type="Proteomes" id="UP001439008"/>
    </source>
</evidence>
<evidence type="ECO:0000259" key="5">
    <source>
        <dbReference type="SMART" id="SM00563"/>
    </source>
</evidence>
<dbReference type="CDD" id="cd07990">
    <property type="entry name" value="LPLAT_LCLAT1-like"/>
    <property type="match status" value="1"/>
</dbReference>
<dbReference type="Proteomes" id="UP001439008">
    <property type="component" value="Unassembled WGS sequence"/>
</dbReference>
<evidence type="ECO:0000256" key="4">
    <source>
        <dbReference type="SAM" id="Phobius"/>
    </source>
</evidence>
<dbReference type="PANTHER" id="PTHR10983">
    <property type="entry name" value="1-ACYLGLYCEROL-3-PHOSPHATE ACYLTRANSFERASE-RELATED"/>
    <property type="match status" value="1"/>
</dbReference>
<feature type="transmembrane region" description="Helical" evidence="4">
    <location>
        <begin position="17"/>
        <end position="41"/>
    </location>
</feature>
<evidence type="ECO:0000256" key="3">
    <source>
        <dbReference type="ARBA" id="ARBA00023315"/>
    </source>
</evidence>
<proteinExistence type="inferred from homology"/>
<sequence>MAFSKSRLLYFRHALRIAIFLQIVVTYYVSSVYLNLLQIAVTACRFVPKKRRLMFCRFFSRSWWRVSVFGLIRFLKVKFIFYGDDPSPARPGVFICNHSRGIDFMTIIVNLLSTGIDLSKITVMSKKWLLMVPAIGPMLFFQGSLFLDRNWQNDKSKIEQCVSKQLSERKEGIIAMFPEGTRFSDVKLSLCRKFAAERNLPLPKHVLTPRVKGFAELLSIRKHSFEFIYDFTIVYRPKNVRIRNFIFSKNLNCEVHVLRRFVSLDDFPNDKKGIADWLYKSFAEKDKEIDYYMKNGSFDAEKRDIKIPSFELNYFLHCILSGICIRFILGLICEYKKQFFGLWCVIMWMTTAEVNICQ</sequence>
<dbReference type="EMBL" id="JBDODL010000715">
    <property type="protein sequence ID" value="MES1920515.1"/>
    <property type="molecule type" value="Genomic_DNA"/>
</dbReference>
<evidence type="ECO:0000313" key="6">
    <source>
        <dbReference type="EMBL" id="MES1920515.1"/>
    </source>
</evidence>
<reference evidence="6 7" key="1">
    <citation type="journal article" date="2024" name="BMC Biol.">
        <title>Comparative genomics of Ascetosporea gives new insight into the evolutionary basis for animal parasitism in Rhizaria.</title>
        <authorList>
            <person name="Hiltunen Thoren M."/>
            <person name="Onut-Brannstrom I."/>
            <person name="Alfjorden A."/>
            <person name="Peckova H."/>
            <person name="Swords F."/>
            <person name="Hooper C."/>
            <person name="Holzer A.S."/>
            <person name="Bass D."/>
            <person name="Burki F."/>
        </authorList>
    </citation>
    <scope>NUCLEOTIDE SEQUENCE [LARGE SCALE GENOMIC DNA]</scope>
    <source>
        <strain evidence="6">20-A016</strain>
    </source>
</reference>
<feature type="transmembrane region" description="Helical" evidence="4">
    <location>
        <begin position="128"/>
        <end position="147"/>
    </location>
</feature>
<protein>
    <recommendedName>
        <fullName evidence="5">Phospholipid/glycerol acyltransferase domain-containing protein</fullName>
    </recommendedName>
</protein>
<organism evidence="6 7">
    <name type="scientific">Bonamia ostreae</name>
    <dbReference type="NCBI Taxonomy" id="126728"/>
    <lineage>
        <taxon>Eukaryota</taxon>
        <taxon>Sar</taxon>
        <taxon>Rhizaria</taxon>
        <taxon>Endomyxa</taxon>
        <taxon>Ascetosporea</taxon>
        <taxon>Haplosporida</taxon>
        <taxon>Bonamia</taxon>
    </lineage>
</organism>